<accession>L8GK28</accession>
<keyword evidence="2" id="KW-0812">Transmembrane</keyword>
<name>L8GK28_ACACF</name>
<dbReference type="GeneID" id="14913710"/>
<keyword evidence="2" id="KW-1133">Transmembrane helix</keyword>
<organism evidence="3 4">
    <name type="scientific">Acanthamoeba castellanii (strain ATCC 30010 / Neff)</name>
    <dbReference type="NCBI Taxonomy" id="1257118"/>
    <lineage>
        <taxon>Eukaryota</taxon>
        <taxon>Amoebozoa</taxon>
        <taxon>Discosea</taxon>
        <taxon>Longamoebia</taxon>
        <taxon>Centramoebida</taxon>
        <taxon>Acanthamoebidae</taxon>
        <taxon>Acanthamoeba</taxon>
    </lineage>
</organism>
<evidence type="ECO:0000256" key="2">
    <source>
        <dbReference type="SAM" id="Phobius"/>
    </source>
</evidence>
<evidence type="ECO:0000313" key="4">
    <source>
        <dbReference type="Proteomes" id="UP000011083"/>
    </source>
</evidence>
<feature type="transmembrane region" description="Helical" evidence="2">
    <location>
        <begin position="76"/>
        <end position="95"/>
    </location>
</feature>
<dbReference type="AlphaFoldDB" id="L8GK28"/>
<gene>
    <name evidence="3" type="ORF">ACA1_118780</name>
</gene>
<evidence type="ECO:0000256" key="1">
    <source>
        <dbReference type="SAM" id="MobiDB-lite"/>
    </source>
</evidence>
<protein>
    <submittedName>
        <fullName evidence="3">Uncharacterized protein</fullName>
    </submittedName>
</protein>
<feature type="transmembrane region" description="Helical" evidence="2">
    <location>
        <begin position="6"/>
        <end position="23"/>
    </location>
</feature>
<evidence type="ECO:0000313" key="3">
    <source>
        <dbReference type="EMBL" id="ELR13174.1"/>
    </source>
</evidence>
<dbReference type="KEGG" id="acan:ACA1_118780"/>
<dbReference type="EMBL" id="KB008099">
    <property type="protein sequence ID" value="ELR13174.1"/>
    <property type="molecule type" value="Genomic_DNA"/>
</dbReference>
<feature type="region of interest" description="Disordered" evidence="1">
    <location>
        <begin position="438"/>
        <end position="482"/>
    </location>
</feature>
<keyword evidence="4" id="KW-1185">Reference proteome</keyword>
<feature type="compositionally biased region" description="Acidic residues" evidence="1">
    <location>
        <begin position="461"/>
        <end position="482"/>
    </location>
</feature>
<proteinExistence type="predicted"/>
<sequence length="567" mass="62007">MAHWVYWWYVVIVLAFLGPACLTDKDNADFKALLNPDIFCLIKISAIGMERILGPFMSVLLAAEKVMGYVGRLEKLVELTLALYTSLATMISFFLNDAALQPHRLTTSDLTEKIKQLAPKWGTHVASILLSDLRFTPFLADLSPLSALVPLDCASPPSSARPTSISSSSFSLCLSPNALYPTPALLKDLKSPTPFTIMKSTGPCTLQIIIPKNPPHKTAHQFLLWMQLYTAVMLVTFKKLDSKYLMAREYAQDPFMCDLVLLVMMWPIECVFGETGEHLKESNNNIRAAILSTCVACNEYPNNSTMMEGYMNAFPNIMQEACTELQRAMKRKEMDAIAESRFTEEAQQEHEKAARRSALEAENAAVTAVMAQHSSALAQQSVTCGTMKAFLQERRKSGWVMPQPPTLPVLSKMKCTDLINAIRMLAAAPCDTITLPTSVSEPDDGDDTPLSTATLCGGGDDREEVDEDGADEVGEGELYQDDDDSDIDVATYDVFMDAALLEVAVEETAKAAVDAEKATLATNAEHGALSAPLLLPAPTWTSVLVASFLAQHNVGVGLAWVHRPPPC</sequence>
<dbReference type="VEuPathDB" id="AmoebaDB:ACA1_118780"/>
<dbReference type="RefSeq" id="XP_004335187.1">
    <property type="nucleotide sequence ID" value="XM_004335139.1"/>
</dbReference>
<dbReference type="Proteomes" id="UP000011083">
    <property type="component" value="Unassembled WGS sequence"/>
</dbReference>
<reference evidence="3 4" key="1">
    <citation type="journal article" date="2013" name="Genome Biol.">
        <title>Genome of Acanthamoeba castellanii highlights extensive lateral gene transfer and early evolution of tyrosine kinase signaling.</title>
        <authorList>
            <person name="Clarke M."/>
            <person name="Lohan A.J."/>
            <person name="Liu B."/>
            <person name="Lagkouvardos I."/>
            <person name="Roy S."/>
            <person name="Zafar N."/>
            <person name="Bertelli C."/>
            <person name="Schilde C."/>
            <person name="Kianianmomeni A."/>
            <person name="Burglin T.R."/>
            <person name="Frech C."/>
            <person name="Turcotte B."/>
            <person name="Kopec K.O."/>
            <person name="Synnott J.M."/>
            <person name="Choo C."/>
            <person name="Paponov I."/>
            <person name="Finkler A."/>
            <person name="Soon Heng Tan C."/>
            <person name="Hutchins A.P."/>
            <person name="Weinmeier T."/>
            <person name="Rattei T."/>
            <person name="Chu J.S."/>
            <person name="Gimenez G."/>
            <person name="Irimia M."/>
            <person name="Rigden D.J."/>
            <person name="Fitzpatrick D.A."/>
            <person name="Lorenzo-Morales J."/>
            <person name="Bateman A."/>
            <person name="Chiu C.H."/>
            <person name="Tang P."/>
            <person name="Hegemann P."/>
            <person name="Fromm H."/>
            <person name="Raoult D."/>
            <person name="Greub G."/>
            <person name="Miranda-Saavedra D."/>
            <person name="Chen N."/>
            <person name="Nash P."/>
            <person name="Ginger M.L."/>
            <person name="Horn M."/>
            <person name="Schaap P."/>
            <person name="Caler L."/>
            <person name="Loftus B."/>
        </authorList>
    </citation>
    <scope>NUCLEOTIDE SEQUENCE [LARGE SCALE GENOMIC DNA]</scope>
    <source>
        <strain evidence="3 4">Neff</strain>
    </source>
</reference>
<keyword evidence="2" id="KW-0472">Membrane</keyword>